<dbReference type="EMBL" id="JAYGIE010000073">
    <property type="protein sequence ID" value="MEA5478317.1"/>
    <property type="molecule type" value="Genomic_DNA"/>
</dbReference>
<gene>
    <name evidence="1" type="primary">patD</name>
    <name evidence="1" type="ORF">VB774_11880</name>
</gene>
<reference evidence="1 2" key="1">
    <citation type="submission" date="2023-12" db="EMBL/GenBank/DDBJ databases">
        <title>Baltic Sea Cyanobacteria.</title>
        <authorList>
            <person name="Delbaje E."/>
            <person name="Fewer D.P."/>
            <person name="Shishido T.K."/>
        </authorList>
    </citation>
    <scope>NUCLEOTIDE SEQUENCE [LARGE SCALE GENOMIC DNA]</scope>
    <source>
        <strain evidence="1 2">UHCC 0370</strain>
    </source>
</reference>
<keyword evidence="2" id="KW-1185">Reference proteome</keyword>
<dbReference type="InterPro" id="IPR047810">
    <property type="entry name" value="PatD-like"/>
</dbReference>
<organism evidence="1 2">
    <name type="scientific">Pseudanabaena galeata UHCC 0370</name>
    <dbReference type="NCBI Taxonomy" id="3110310"/>
    <lineage>
        <taxon>Bacteria</taxon>
        <taxon>Bacillati</taxon>
        <taxon>Cyanobacteriota</taxon>
        <taxon>Cyanophyceae</taxon>
        <taxon>Pseudanabaenales</taxon>
        <taxon>Pseudanabaenaceae</taxon>
        <taxon>Pseudanabaena</taxon>
    </lineage>
</organism>
<dbReference type="Proteomes" id="UP001301388">
    <property type="component" value="Unassembled WGS sequence"/>
</dbReference>
<sequence length="114" mass="13478">MAQDYGNLIDDLQEQLERLQILIAPQSEPASEIVKEWRRSLDEIQKFFQSKIINTNLEITPQNLSLQVEIDKQLKMLSVDLSMLQTSRSQTTWQKRHQQACDRFTLLARYCQMH</sequence>
<proteinExistence type="predicted"/>
<name>A0ABU5TJP3_9CYAN</name>
<protein>
    <submittedName>
        <fullName evidence="1">Heterocyst frequency control protein PatD</fullName>
    </submittedName>
</protein>
<dbReference type="NCBIfam" id="NF037954">
    <property type="entry name" value="het_cyst_PatD"/>
    <property type="match status" value="1"/>
</dbReference>
<evidence type="ECO:0000313" key="1">
    <source>
        <dbReference type="EMBL" id="MEA5478317.1"/>
    </source>
</evidence>
<dbReference type="RefSeq" id="WP_323261833.1">
    <property type="nucleotide sequence ID" value="NZ_JAYGIE010000073.1"/>
</dbReference>
<comment type="caution">
    <text evidence="1">The sequence shown here is derived from an EMBL/GenBank/DDBJ whole genome shotgun (WGS) entry which is preliminary data.</text>
</comment>
<evidence type="ECO:0000313" key="2">
    <source>
        <dbReference type="Proteomes" id="UP001301388"/>
    </source>
</evidence>
<accession>A0ABU5TJP3</accession>